<dbReference type="EMBL" id="BEYU01000071">
    <property type="protein sequence ID" value="GBG30134.1"/>
    <property type="molecule type" value="Genomic_DNA"/>
</dbReference>
<comment type="caution">
    <text evidence="1">The sequence shown here is derived from an EMBL/GenBank/DDBJ whole genome shotgun (WGS) entry which is preliminary data.</text>
</comment>
<accession>A0A2R5GQI5</accession>
<reference evidence="1 2" key="1">
    <citation type="submission" date="2017-12" db="EMBL/GenBank/DDBJ databases">
        <title>Sequencing, de novo assembly and annotation of complete genome of a new Thraustochytrid species, strain FCC1311.</title>
        <authorList>
            <person name="Sedici K."/>
            <person name="Godart F."/>
            <person name="Aiese Cigliano R."/>
            <person name="Sanseverino W."/>
            <person name="Barakat M."/>
            <person name="Ortet P."/>
            <person name="Marechal E."/>
            <person name="Cagnac O."/>
            <person name="Amato A."/>
        </authorList>
    </citation>
    <scope>NUCLEOTIDE SEQUENCE [LARGE SCALE GENOMIC DNA]</scope>
</reference>
<dbReference type="InParanoid" id="A0A2R5GQI5"/>
<keyword evidence="2" id="KW-1185">Reference proteome</keyword>
<gene>
    <name evidence="1" type="ORF">FCC1311_063542</name>
</gene>
<protein>
    <submittedName>
        <fullName evidence="1">Uncharacterized protein</fullName>
    </submittedName>
</protein>
<sequence length="263" mass="28106">MDWAAFLRAREAGQGREVAAAALTSDAQAALRGESSARAKDAPHNTKTGLLAIQLPARDPQNAVALPLRLVSVFDPAPRTGPEWPAARIPLRDLLPTAEELARLSVEDVEDGDASRGNGVSNSLLHLERELANETPNATVLCVASSADWQEALPKCKFSAQKWCVLLAEKQIPAAPLAAVADHVLCAVLPSKPSDQSLTQWLDLATLATKKSSLLHLDPPAFARKLATLRLRDRPGGATMERAIAKTYHAARLRQGDIKACSG</sequence>
<evidence type="ECO:0000313" key="1">
    <source>
        <dbReference type="EMBL" id="GBG30134.1"/>
    </source>
</evidence>
<organism evidence="1 2">
    <name type="scientific">Hondaea fermentalgiana</name>
    <dbReference type="NCBI Taxonomy" id="2315210"/>
    <lineage>
        <taxon>Eukaryota</taxon>
        <taxon>Sar</taxon>
        <taxon>Stramenopiles</taxon>
        <taxon>Bigyra</taxon>
        <taxon>Labyrinthulomycetes</taxon>
        <taxon>Thraustochytrida</taxon>
        <taxon>Thraustochytriidae</taxon>
        <taxon>Hondaea</taxon>
    </lineage>
</organism>
<evidence type="ECO:0000313" key="2">
    <source>
        <dbReference type="Proteomes" id="UP000241890"/>
    </source>
</evidence>
<dbReference type="AlphaFoldDB" id="A0A2R5GQI5"/>
<proteinExistence type="predicted"/>
<name>A0A2R5GQI5_9STRA</name>
<dbReference type="Proteomes" id="UP000241890">
    <property type="component" value="Unassembled WGS sequence"/>
</dbReference>